<feature type="compositionally biased region" description="Acidic residues" evidence="2">
    <location>
        <begin position="661"/>
        <end position="675"/>
    </location>
</feature>
<dbReference type="InterPro" id="IPR005612">
    <property type="entry name" value="CCAAT-binding_factor"/>
</dbReference>
<dbReference type="OrthoDB" id="28947at2759"/>
<dbReference type="AlphaFoldDB" id="A0A7S4ECK5"/>
<comment type="similarity">
    <text evidence="1">Belongs to the CBF/MAK21 family.</text>
</comment>
<gene>
    <name evidence="4" type="ORF">PCAL00307_LOCUS19468</name>
    <name evidence="5" type="ORF">PECAL_6P11890</name>
</gene>
<feature type="region of interest" description="Disordered" evidence="2">
    <location>
        <begin position="1"/>
        <end position="39"/>
    </location>
</feature>
<dbReference type="Pfam" id="PF03914">
    <property type="entry name" value="CBF"/>
    <property type="match status" value="1"/>
</dbReference>
<dbReference type="SUPFAM" id="SSF48371">
    <property type="entry name" value="ARM repeat"/>
    <property type="match status" value="1"/>
</dbReference>
<name>A0A7S4ECK5_9STRA</name>
<dbReference type="EMBL" id="CAKKNE010000006">
    <property type="protein sequence ID" value="CAH0379561.1"/>
    <property type="molecule type" value="Genomic_DNA"/>
</dbReference>
<feature type="region of interest" description="Disordered" evidence="2">
    <location>
        <begin position="602"/>
        <end position="739"/>
    </location>
</feature>
<dbReference type="InterPro" id="IPR040155">
    <property type="entry name" value="CEBPZ/Mak21-like"/>
</dbReference>
<evidence type="ECO:0000313" key="4">
    <source>
        <dbReference type="EMBL" id="CAE0704020.1"/>
    </source>
</evidence>
<proteinExistence type="inferred from homology"/>
<dbReference type="InterPro" id="IPR016024">
    <property type="entry name" value="ARM-type_fold"/>
</dbReference>
<evidence type="ECO:0000313" key="6">
    <source>
        <dbReference type="Proteomes" id="UP000789595"/>
    </source>
</evidence>
<feature type="compositionally biased region" description="Low complexity" evidence="2">
    <location>
        <begin position="633"/>
        <end position="660"/>
    </location>
</feature>
<dbReference type="Gene3D" id="1.25.10.10">
    <property type="entry name" value="Leucine-rich Repeat Variant"/>
    <property type="match status" value="1"/>
</dbReference>
<organism evidence="4">
    <name type="scientific">Pelagomonas calceolata</name>
    <dbReference type="NCBI Taxonomy" id="35677"/>
    <lineage>
        <taxon>Eukaryota</taxon>
        <taxon>Sar</taxon>
        <taxon>Stramenopiles</taxon>
        <taxon>Ochrophyta</taxon>
        <taxon>Pelagophyceae</taxon>
        <taxon>Pelagomonadales</taxon>
        <taxon>Pelagomonadaceae</taxon>
        <taxon>Pelagomonas</taxon>
    </lineage>
</organism>
<reference evidence="5" key="2">
    <citation type="submission" date="2021-11" db="EMBL/GenBank/DDBJ databases">
        <authorList>
            <consortium name="Genoscope - CEA"/>
            <person name="William W."/>
        </authorList>
    </citation>
    <scope>NUCLEOTIDE SEQUENCE</scope>
</reference>
<dbReference type="GO" id="GO:0005634">
    <property type="term" value="C:nucleus"/>
    <property type="evidence" value="ECO:0007669"/>
    <property type="project" value="TreeGrafter"/>
</dbReference>
<feature type="domain" description="CCAAT-binding factor" evidence="3">
    <location>
        <begin position="359"/>
        <end position="496"/>
    </location>
</feature>
<dbReference type="PANTHER" id="PTHR12048:SF0">
    <property type="entry name" value="CCAAT_ENHANCER-BINDING PROTEIN ZETA"/>
    <property type="match status" value="1"/>
</dbReference>
<dbReference type="InterPro" id="IPR011989">
    <property type="entry name" value="ARM-like"/>
</dbReference>
<dbReference type="PANTHER" id="PTHR12048">
    <property type="entry name" value="CCAAT-BINDING FACTOR-RELATED"/>
    <property type="match status" value="1"/>
</dbReference>
<accession>A0A7S4ECK5</accession>
<sequence length="739" mass="79770">MPKPAAKPRGSGKGTVLFDDTDDTPWHARNGGKEQGTPNATQVAALRASAERLFGDEVRNWTSKREARASGDDRYMSQVLRSGTMADKVAAMTLMVQESPIHRLETLDSLLSTAKAGKHTAKMAIDSLKEVFSSRSGLPGDRRLVTLENRPPLPQSSERQVLWLFEEKLKQRYASFVNVVQGYLKHSASELRRFAAETCAHLLKSKPEQEAELLALLVNKLGDPDPSVSARASQLLSEVLKAHRAMTGVVVEEIQGFTARAPKGSVGAKARLAAVACLSQVYLSSELEPVATSLVKMYLALFVASVDAGDLQTKLLAALLTGVARALPYARKGVLDASTSKELDALFGLAHAGTGPARVRALQLLERLSSEAPVLRSRFERALYAALHAPETRTPSKPALLLNVVFRACKGGDASALLKRCVQVALHNSPQVACASTYLASNVFEKRPELGRSLIAGRASEDDWRLLLKRDPAHASPGKLWELHTLRTHYHPSCRAWAEKLASSKTIQYGGDPLVDFGLMRFLDRFAYRNPKQRTKQHGHARTTAIDDRVPVKALTGKHLDSVAPEDRFFLRSFKAVASKKEDASSSDDDDDDVRADAMAFAADDLDLEDDSDSDDSPIVGLPIYDSDGSEGGASDSDGSGDAASDASSGDSGDSGSAGSEPDDFPFSDDDEDDAAPPQQEKKTAAAPAPSEKKKRKGASPFADADAYFAAHPDQLDEDGDVEAPVPGELPTKKKKRRK</sequence>
<evidence type="ECO:0000256" key="1">
    <source>
        <dbReference type="ARBA" id="ARBA00007797"/>
    </source>
</evidence>
<evidence type="ECO:0000256" key="2">
    <source>
        <dbReference type="SAM" id="MobiDB-lite"/>
    </source>
</evidence>
<evidence type="ECO:0000259" key="3">
    <source>
        <dbReference type="Pfam" id="PF03914"/>
    </source>
</evidence>
<feature type="compositionally biased region" description="Acidic residues" evidence="2">
    <location>
        <begin position="604"/>
        <end position="616"/>
    </location>
</feature>
<dbReference type="EMBL" id="HBIW01022586">
    <property type="protein sequence ID" value="CAE0704020.1"/>
    <property type="molecule type" value="Transcribed_RNA"/>
</dbReference>
<dbReference type="Proteomes" id="UP000789595">
    <property type="component" value="Unassembled WGS sequence"/>
</dbReference>
<reference evidence="4" key="1">
    <citation type="submission" date="2021-01" db="EMBL/GenBank/DDBJ databases">
        <authorList>
            <person name="Corre E."/>
            <person name="Pelletier E."/>
            <person name="Niang G."/>
            <person name="Scheremetjew M."/>
            <person name="Finn R."/>
            <person name="Kale V."/>
            <person name="Holt S."/>
            <person name="Cochrane G."/>
            <person name="Meng A."/>
            <person name="Brown T."/>
            <person name="Cohen L."/>
        </authorList>
    </citation>
    <scope>NUCLEOTIDE SEQUENCE</scope>
    <source>
        <strain evidence="4">CCMP1756</strain>
    </source>
</reference>
<keyword evidence="6" id="KW-1185">Reference proteome</keyword>
<protein>
    <recommendedName>
        <fullName evidence="3">CCAAT-binding factor domain-containing protein</fullName>
    </recommendedName>
</protein>
<evidence type="ECO:0000313" key="5">
    <source>
        <dbReference type="EMBL" id="CAH0379561.1"/>
    </source>
</evidence>